<dbReference type="Gene3D" id="1.10.10.60">
    <property type="entry name" value="Homeodomain-like"/>
    <property type="match status" value="1"/>
</dbReference>
<dbReference type="SUPFAM" id="SSF48498">
    <property type="entry name" value="Tetracyclin repressor-like, C-terminal domain"/>
    <property type="match status" value="1"/>
</dbReference>
<dbReference type="Gene3D" id="1.10.357.10">
    <property type="entry name" value="Tetracycline Repressor, domain 2"/>
    <property type="match status" value="1"/>
</dbReference>
<accession>A0A3Q9G5W0</accession>
<dbReference type="RefSeq" id="WP_126704860.1">
    <property type="nucleotide sequence ID" value="NZ_CP034593.1"/>
</dbReference>
<evidence type="ECO:0000313" key="1">
    <source>
        <dbReference type="EMBL" id="AZQ78060.1"/>
    </source>
</evidence>
<sequence>MARDAQPRQVGRPARISRDNIIDTVLEIGIDRATIAAVAECLAVDPSTLYGHIKNRDDMLGEAADRAIRQARWPQEAMTDWRTFLEAIADRLWELYCNNSGLAQHLRSMPIAPPALLSRSAQIVTTLVELFDIPLGEAALVVDSVGDSVIDSFIFISQLDSKTNPDGPTMRAGALASLHEAMEAGVDEQLADYITVLEEALGQDGVPGDYWKDKIALILDGLTYRLEKL</sequence>
<dbReference type="AlphaFoldDB" id="A0A3Q9G5W0"/>
<reference evidence="1 2" key="1">
    <citation type="submission" date="2018-12" db="EMBL/GenBank/DDBJ databases">
        <title>Complete genome sequence of Flaviflexus sp. H23T48.</title>
        <authorList>
            <person name="Bae J.-W."/>
            <person name="Lee J.-Y."/>
        </authorList>
    </citation>
    <scope>NUCLEOTIDE SEQUENCE [LARGE SCALE GENOMIC DNA]</scope>
    <source>
        <strain evidence="1 2">H23T48</strain>
    </source>
</reference>
<organism evidence="1 2">
    <name type="scientific">Flaviflexus ciconiae</name>
    <dbReference type="NCBI Taxonomy" id="2496867"/>
    <lineage>
        <taxon>Bacteria</taxon>
        <taxon>Bacillati</taxon>
        <taxon>Actinomycetota</taxon>
        <taxon>Actinomycetes</taxon>
        <taxon>Actinomycetales</taxon>
        <taxon>Actinomycetaceae</taxon>
        <taxon>Flaviflexus</taxon>
    </lineage>
</organism>
<dbReference type="KEGG" id="flh:EJ997_12665"/>
<evidence type="ECO:0000313" key="2">
    <source>
        <dbReference type="Proteomes" id="UP000280344"/>
    </source>
</evidence>
<dbReference type="SUPFAM" id="SSF46689">
    <property type="entry name" value="Homeodomain-like"/>
    <property type="match status" value="1"/>
</dbReference>
<protein>
    <submittedName>
        <fullName evidence="1">TetR/AcrR family transcriptional regulator</fullName>
    </submittedName>
</protein>
<proteinExistence type="predicted"/>
<dbReference type="Proteomes" id="UP000280344">
    <property type="component" value="Chromosome"/>
</dbReference>
<keyword evidence="2" id="KW-1185">Reference proteome</keyword>
<dbReference type="OrthoDB" id="2570341at2"/>
<name>A0A3Q9G5W0_9ACTO</name>
<dbReference type="InterPro" id="IPR009057">
    <property type="entry name" value="Homeodomain-like_sf"/>
</dbReference>
<gene>
    <name evidence="1" type="ORF">EJ997_12665</name>
</gene>
<dbReference type="EMBL" id="CP034593">
    <property type="protein sequence ID" value="AZQ78060.1"/>
    <property type="molecule type" value="Genomic_DNA"/>
</dbReference>
<dbReference type="InterPro" id="IPR036271">
    <property type="entry name" value="Tet_transcr_reg_TetR-rel_C_sf"/>
</dbReference>